<sequence>MWKQTHLRKGNRPFDKDLDCRSSIVENVDLEDVDLEDNELEGNLQEKKLAWVDDRAQETLEKYEGYLMEKYGEDCIQQSIFDQGLWFRAAGGKKKGKVYGLSNFSDPYVRDREDQEVCLFFLQDSGKPTQFGSDP</sequence>
<keyword evidence="2" id="KW-1185">Reference proteome</keyword>
<evidence type="ECO:0000313" key="2">
    <source>
        <dbReference type="Proteomes" id="UP000215914"/>
    </source>
</evidence>
<reference evidence="1" key="2">
    <citation type="submission" date="2020-06" db="EMBL/GenBank/DDBJ databases">
        <title>Helianthus annuus Genome sequencing and assembly Release 2.</title>
        <authorList>
            <person name="Gouzy J."/>
            <person name="Langlade N."/>
            <person name="Munos S."/>
        </authorList>
    </citation>
    <scope>NUCLEOTIDE SEQUENCE</scope>
    <source>
        <tissue evidence="1">Leaves</tissue>
    </source>
</reference>
<dbReference type="Proteomes" id="UP000215914">
    <property type="component" value="Unassembled WGS sequence"/>
</dbReference>
<proteinExistence type="predicted"/>
<reference evidence="1" key="1">
    <citation type="journal article" date="2017" name="Nature">
        <title>The sunflower genome provides insights into oil metabolism, flowering and Asterid evolution.</title>
        <authorList>
            <person name="Badouin H."/>
            <person name="Gouzy J."/>
            <person name="Grassa C.J."/>
            <person name="Murat F."/>
            <person name="Staton S.E."/>
            <person name="Cottret L."/>
            <person name="Lelandais-Briere C."/>
            <person name="Owens G.L."/>
            <person name="Carrere S."/>
            <person name="Mayjonade B."/>
            <person name="Legrand L."/>
            <person name="Gill N."/>
            <person name="Kane N.C."/>
            <person name="Bowers J.E."/>
            <person name="Hubner S."/>
            <person name="Bellec A."/>
            <person name="Berard A."/>
            <person name="Berges H."/>
            <person name="Blanchet N."/>
            <person name="Boniface M.C."/>
            <person name="Brunel D."/>
            <person name="Catrice O."/>
            <person name="Chaidir N."/>
            <person name="Claudel C."/>
            <person name="Donnadieu C."/>
            <person name="Faraut T."/>
            <person name="Fievet G."/>
            <person name="Helmstetter N."/>
            <person name="King M."/>
            <person name="Knapp S.J."/>
            <person name="Lai Z."/>
            <person name="Le Paslier M.C."/>
            <person name="Lippi Y."/>
            <person name="Lorenzon L."/>
            <person name="Mandel J.R."/>
            <person name="Marage G."/>
            <person name="Marchand G."/>
            <person name="Marquand E."/>
            <person name="Bret-Mestries E."/>
            <person name="Morien E."/>
            <person name="Nambeesan S."/>
            <person name="Nguyen T."/>
            <person name="Pegot-Espagnet P."/>
            <person name="Pouilly N."/>
            <person name="Raftis F."/>
            <person name="Sallet E."/>
            <person name="Schiex T."/>
            <person name="Thomas J."/>
            <person name="Vandecasteele C."/>
            <person name="Vares D."/>
            <person name="Vear F."/>
            <person name="Vautrin S."/>
            <person name="Crespi M."/>
            <person name="Mangin B."/>
            <person name="Burke J.M."/>
            <person name="Salse J."/>
            <person name="Munos S."/>
            <person name="Vincourt P."/>
            <person name="Rieseberg L.H."/>
            <person name="Langlade N.B."/>
        </authorList>
    </citation>
    <scope>NUCLEOTIDE SEQUENCE</scope>
    <source>
        <tissue evidence="1">Leaves</tissue>
    </source>
</reference>
<organism evidence="1 2">
    <name type="scientific">Helianthus annuus</name>
    <name type="common">Common sunflower</name>
    <dbReference type="NCBI Taxonomy" id="4232"/>
    <lineage>
        <taxon>Eukaryota</taxon>
        <taxon>Viridiplantae</taxon>
        <taxon>Streptophyta</taxon>
        <taxon>Embryophyta</taxon>
        <taxon>Tracheophyta</taxon>
        <taxon>Spermatophyta</taxon>
        <taxon>Magnoliopsida</taxon>
        <taxon>eudicotyledons</taxon>
        <taxon>Gunneridae</taxon>
        <taxon>Pentapetalae</taxon>
        <taxon>asterids</taxon>
        <taxon>campanulids</taxon>
        <taxon>Asterales</taxon>
        <taxon>Asteraceae</taxon>
        <taxon>Asteroideae</taxon>
        <taxon>Heliantheae alliance</taxon>
        <taxon>Heliantheae</taxon>
        <taxon>Helianthus</taxon>
    </lineage>
</organism>
<protein>
    <submittedName>
        <fullName evidence="1">Uncharacterized protein</fullName>
    </submittedName>
</protein>
<dbReference type="AlphaFoldDB" id="A0A9K3IW74"/>
<evidence type="ECO:0000313" key="1">
    <source>
        <dbReference type="EMBL" id="KAF5803260.1"/>
    </source>
</evidence>
<accession>A0A9K3IW74</accession>
<dbReference type="Gramene" id="mRNA:HanXRQr2_Chr06g0269231">
    <property type="protein sequence ID" value="mRNA:HanXRQr2_Chr06g0269231"/>
    <property type="gene ID" value="HanXRQr2_Chr06g0269231"/>
</dbReference>
<comment type="caution">
    <text evidence="1">The sequence shown here is derived from an EMBL/GenBank/DDBJ whole genome shotgun (WGS) entry which is preliminary data.</text>
</comment>
<name>A0A9K3IW74_HELAN</name>
<gene>
    <name evidence="1" type="ORF">HanXRQr2_Chr06g0269231</name>
</gene>
<dbReference type="EMBL" id="MNCJ02000321">
    <property type="protein sequence ID" value="KAF5803260.1"/>
    <property type="molecule type" value="Genomic_DNA"/>
</dbReference>